<feature type="non-terminal residue" evidence="1">
    <location>
        <position position="1"/>
    </location>
</feature>
<dbReference type="EMBL" id="JABSTQ010011112">
    <property type="protein sequence ID" value="KAG0415085.1"/>
    <property type="molecule type" value="Genomic_DNA"/>
</dbReference>
<gene>
    <name evidence="1" type="ORF">HPB47_007749</name>
</gene>
<dbReference type="Proteomes" id="UP000805193">
    <property type="component" value="Unassembled WGS sequence"/>
</dbReference>
<reference evidence="1 2" key="1">
    <citation type="journal article" date="2020" name="Cell">
        <title>Large-Scale Comparative Analyses of Tick Genomes Elucidate Their Genetic Diversity and Vector Capacities.</title>
        <authorList>
            <consortium name="Tick Genome and Microbiome Consortium (TIGMIC)"/>
            <person name="Jia N."/>
            <person name="Wang J."/>
            <person name="Shi W."/>
            <person name="Du L."/>
            <person name="Sun Y."/>
            <person name="Zhan W."/>
            <person name="Jiang J.F."/>
            <person name="Wang Q."/>
            <person name="Zhang B."/>
            <person name="Ji P."/>
            <person name="Bell-Sakyi L."/>
            <person name="Cui X.M."/>
            <person name="Yuan T.T."/>
            <person name="Jiang B.G."/>
            <person name="Yang W.F."/>
            <person name="Lam T.T."/>
            <person name="Chang Q.C."/>
            <person name="Ding S.J."/>
            <person name="Wang X.J."/>
            <person name="Zhu J.G."/>
            <person name="Ruan X.D."/>
            <person name="Zhao L."/>
            <person name="Wei J.T."/>
            <person name="Ye R.Z."/>
            <person name="Que T.C."/>
            <person name="Du C.H."/>
            <person name="Zhou Y.H."/>
            <person name="Cheng J.X."/>
            <person name="Dai P.F."/>
            <person name="Guo W.B."/>
            <person name="Han X.H."/>
            <person name="Huang E.J."/>
            <person name="Li L.F."/>
            <person name="Wei W."/>
            <person name="Gao Y.C."/>
            <person name="Liu J.Z."/>
            <person name="Shao H.Z."/>
            <person name="Wang X."/>
            <person name="Wang C.C."/>
            <person name="Yang T.C."/>
            <person name="Huo Q.B."/>
            <person name="Li W."/>
            <person name="Chen H.Y."/>
            <person name="Chen S.E."/>
            <person name="Zhou L.G."/>
            <person name="Ni X.B."/>
            <person name="Tian J.H."/>
            <person name="Sheng Y."/>
            <person name="Liu T."/>
            <person name="Pan Y.S."/>
            <person name="Xia L.Y."/>
            <person name="Li J."/>
            <person name="Zhao F."/>
            <person name="Cao W.C."/>
        </authorList>
    </citation>
    <scope>NUCLEOTIDE SEQUENCE [LARGE SCALE GENOMIC DNA]</scope>
    <source>
        <strain evidence="1">Iper-2018</strain>
    </source>
</reference>
<organism evidence="1 2">
    <name type="scientific">Ixodes persulcatus</name>
    <name type="common">Taiga tick</name>
    <dbReference type="NCBI Taxonomy" id="34615"/>
    <lineage>
        <taxon>Eukaryota</taxon>
        <taxon>Metazoa</taxon>
        <taxon>Ecdysozoa</taxon>
        <taxon>Arthropoda</taxon>
        <taxon>Chelicerata</taxon>
        <taxon>Arachnida</taxon>
        <taxon>Acari</taxon>
        <taxon>Parasitiformes</taxon>
        <taxon>Ixodida</taxon>
        <taxon>Ixodoidea</taxon>
        <taxon>Ixodidae</taxon>
        <taxon>Ixodinae</taxon>
        <taxon>Ixodes</taxon>
    </lineage>
</organism>
<evidence type="ECO:0000313" key="2">
    <source>
        <dbReference type="Proteomes" id="UP000805193"/>
    </source>
</evidence>
<sequence length="224" mass="25566">IDSSPVYGVRKRMPVLKRRLRYQDSKDEKRKRSTRRFKDSTLRKKSASLKPSRKKMLESPDKKSVFRAVQQHQKQHRNATQRTESKGSAQGAKKYNIMKRSSGSDEKVLGELRSIFSEDSKTGQKKTVKKREDSSVALKSGDGVSDSSKAESDEDKFKKWLLDEYYRTMALSVRQHAQEAHGHPPGHPGPAQDEEGRAASRRPVPGGVTFPFSFFRVRNKDLFV</sequence>
<name>A0AC60P6S1_IXOPE</name>
<evidence type="ECO:0000313" key="1">
    <source>
        <dbReference type="EMBL" id="KAG0415085.1"/>
    </source>
</evidence>
<protein>
    <submittedName>
        <fullName evidence="1">Uncharacterized protein</fullName>
    </submittedName>
</protein>
<accession>A0AC60P6S1</accession>
<comment type="caution">
    <text evidence="1">The sequence shown here is derived from an EMBL/GenBank/DDBJ whole genome shotgun (WGS) entry which is preliminary data.</text>
</comment>
<keyword evidence="2" id="KW-1185">Reference proteome</keyword>
<proteinExistence type="predicted"/>